<accession>A0A6A6XAK8</accession>
<feature type="compositionally biased region" description="Basic and acidic residues" evidence="2">
    <location>
        <begin position="590"/>
        <end position="640"/>
    </location>
</feature>
<dbReference type="OrthoDB" id="3231004at2759"/>
<sequence length="724" mass="79931">MSLLLVPYNDSMRLGQGFNSFTHELCIDRAVKVNSPKTVQTNVNQSQVVSYSARFVEKLSDVMDTMNVSYCSSVKKGTIEISGNTSTVDETTFKSSDLNAVVSVKVVNQTQSLEDGCLFQPIDDVVAGSSHFNQVYGDCYISGFIEGGDFTGIISMKALDRSNKDKTVKEIKNAFGSSSKESFTLDAFDSGSASSVTSATRGTECTVSVSWMGGGQIKDETTTWDLDSMHKAAAAFPAKVASCPQRTWAILTKYKANRSFVMWSKTSSFKALEYDQISSFTAELFDNFMEYKLLIKQLQTIINNRDNYQQKSLVVNAIDTSMSTLLSVRSALRIEQSKIVQAMEVLSKDPGILKRQKSWSRAQKSPLVNAILKNALGDWGYESPHSSMTTETNFLPLKAPASTEAPATGPAPASIETEDAQPKHETKETERGAESDDDSFTKIEAEKVSTSSLTPADAVAVQPKSQQEELTFNFDSLVPPEIWEDLMPQQLPEFSQTGFMSTTGSTSQNGINGLTGLGGIPPPPPDGYIYPETQILKSTEALKQEIATAKAETEAAQKTLQTTQAELNTMTSKVMSLSSEINRLNSDFSSKLEGERSAKASAERTRDATISERDSEKNRADREKARADDLEARRVPRPDRGDSPRVWISAIIYGDRFITDGNVWNRAYSAARDKNNFQVTNDWFGCDPKPGQWKTATIVYRYDDRGNMRYLVMGEGGWARFNDW</sequence>
<feature type="region of interest" description="Disordered" evidence="2">
    <location>
        <begin position="400"/>
        <end position="467"/>
    </location>
</feature>
<keyword evidence="4" id="KW-1185">Reference proteome</keyword>
<dbReference type="Proteomes" id="UP000799757">
    <property type="component" value="Unassembled WGS sequence"/>
</dbReference>
<evidence type="ECO:0000256" key="2">
    <source>
        <dbReference type="SAM" id="MobiDB-lite"/>
    </source>
</evidence>
<dbReference type="EMBL" id="MU001929">
    <property type="protein sequence ID" value="KAF2793408.1"/>
    <property type="molecule type" value="Genomic_DNA"/>
</dbReference>
<feature type="region of interest" description="Disordered" evidence="2">
    <location>
        <begin position="588"/>
        <end position="640"/>
    </location>
</feature>
<organism evidence="3 4">
    <name type="scientific">Melanomma pulvis-pyrius CBS 109.77</name>
    <dbReference type="NCBI Taxonomy" id="1314802"/>
    <lineage>
        <taxon>Eukaryota</taxon>
        <taxon>Fungi</taxon>
        <taxon>Dikarya</taxon>
        <taxon>Ascomycota</taxon>
        <taxon>Pezizomycotina</taxon>
        <taxon>Dothideomycetes</taxon>
        <taxon>Pleosporomycetidae</taxon>
        <taxon>Pleosporales</taxon>
        <taxon>Melanommataceae</taxon>
        <taxon>Melanomma</taxon>
    </lineage>
</organism>
<feature type="compositionally biased region" description="Basic and acidic residues" evidence="2">
    <location>
        <begin position="420"/>
        <end position="447"/>
    </location>
</feature>
<name>A0A6A6XAK8_9PLEO</name>
<evidence type="ECO:0000313" key="3">
    <source>
        <dbReference type="EMBL" id="KAF2793408.1"/>
    </source>
</evidence>
<evidence type="ECO:0000313" key="4">
    <source>
        <dbReference type="Proteomes" id="UP000799757"/>
    </source>
</evidence>
<feature type="coiled-coil region" evidence="1">
    <location>
        <begin position="539"/>
        <end position="566"/>
    </location>
</feature>
<reference evidence="3" key="1">
    <citation type="journal article" date="2020" name="Stud. Mycol.">
        <title>101 Dothideomycetes genomes: a test case for predicting lifestyles and emergence of pathogens.</title>
        <authorList>
            <person name="Haridas S."/>
            <person name="Albert R."/>
            <person name="Binder M."/>
            <person name="Bloem J."/>
            <person name="Labutti K."/>
            <person name="Salamov A."/>
            <person name="Andreopoulos B."/>
            <person name="Baker S."/>
            <person name="Barry K."/>
            <person name="Bills G."/>
            <person name="Bluhm B."/>
            <person name="Cannon C."/>
            <person name="Castanera R."/>
            <person name="Culley D."/>
            <person name="Daum C."/>
            <person name="Ezra D."/>
            <person name="Gonzalez J."/>
            <person name="Henrissat B."/>
            <person name="Kuo A."/>
            <person name="Liang C."/>
            <person name="Lipzen A."/>
            <person name="Lutzoni F."/>
            <person name="Magnuson J."/>
            <person name="Mondo S."/>
            <person name="Nolan M."/>
            <person name="Ohm R."/>
            <person name="Pangilinan J."/>
            <person name="Park H.-J."/>
            <person name="Ramirez L."/>
            <person name="Alfaro M."/>
            <person name="Sun H."/>
            <person name="Tritt A."/>
            <person name="Yoshinaga Y."/>
            <person name="Zwiers L.-H."/>
            <person name="Turgeon B."/>
            <person name="Goodwin S."/>
            <person name="Spatafora J."/>
            <person name="Crous P."/>
            <person name="Grigoriev I."/>
        </authorList>
    </citation>
    <scope>NUCLEOTIDE SEQUENCE</scope>
    <source>
        <strain evidence="3">CBS 109.77</strain>
    </source>
</reference>
<keyword evidence="1" id="KW-0175">Coiled coil</keyword>
<gene>
    <name evidence="3" type="ORF">K505DRAFT_417828</name>
</gene>
<proteinExistence type="predicted"/>
<evidence type="ECO:0000256" key="1">
    <source>
        <dbReference type="SAM" id="Coils"/>
    </source>
</evidence>
<dbReference type="AlphaFoldDB" id="A0A6A6XAK8"/>
<protein>
    <submittedName>
        <fullName evidence="3">Uncharacterized protein</fullName>
    </submittedName>
</protein>